<comment type="caution">
    <text evidence="8">The sequence shown here is derived from an EMBL/GenBank/DDBJ whole genome shotgun (WGS) entry which is preliminary data.</text>
</comment>
<dbReference type="GO" id="GO:0005886">
    <property type="term" value="C:plasma membrane"/>
    <property type="evidence" value="ECO:0007669"/>
    <property type="project" value="UniProtKB-SubCell"/>
</dbReference>
<dbReference type="AlphaFoldDB" id="A0A152A7G7"/>
<organism evidence="8 9">
    <name type="scientific">Tieghemostelium lacteum</name>
    <name type="common">Slime mold</name>
    <name type="synonym">Dictyostelium lacteum</name>
    <dbReference type="NCBI Taxonomy" id="361077"/>
    <lineage>
        <taxon>Eukaryota</taxon>
        <taxon>Amoebozoa</taxon>
        <taxon>Evosea</taxon>
        <taxon>Eumycetozoa</taxon>
        <taxon>Dictyostelia</taxon>
        <taxon>Dictyosteliales</taxon>
        <taxon>Raperosteliaceae</taxon>
        <taxon>Tieghemostelium</taxon>
    </lineage>
</organism>
<feature type="transmembrane region" description="Helical" evidence="7">
    <location>
        <begin position="112"/>
        <end position="131"/>
    </location>
</feature>
<dbReference type="Pfam" id="PF04515">
    <property type="entry name" value="Choline_transpo"/>
    <property type="match status" value="1"/>
</dbReference>
<proteinExistence type="inferred from homology"/>
<dbReference type="FunCoup" id="A0A152A7G7">
    <property type="interactions" value="3"/>
</dbReference>
<comment type="function">
    <text evidence="7">Choline transporter.</text>
</comment>
<accession>A0A152A7G7</accession>
<dbReference type="GO" id="GO:0022857">
    <property type="term" value="F:transmembrane transporter activity"/>
    <property type="evidence" value="ECO:0007669"/>
    <property type="project" value="UniProtKB-UniRule"/>
</dbReference>
<feature type="transmembrane region" description="Helical" evidence="7">
    <location>
        <begin position="48"/>
        <end position="69"/>
    </location>
</feature>
<name>A0A152A7G7_TIELA</name>
<evidence type="ECO:0000256" key="3">
    <source>
        <dbReference type="ARBA" id="ARBA00022692"/>
    </source>
</evidence>
<feature type="transmembrane region" description="Helical" evidence="7">
    <location>
        <begin position="214"/>
        <end position="240"/>
    </location>
</feature>
<comment type="subcellular location">
    <subcellularLocation>
        <location evidence="7">Cell membrane</location>
        <topology evidence="7">Multi-pass membrane protein</topology>
    </subcellularLocation>
    <subcellularLocation>
        <location evidence="1">Membrane</location>
        <topology evidence="1">Multi-pass membrane protein</topology>
    </subcellularLocation>
</comment>
<dbReference type="EMBL" id="LODT01000004">
    <property type="protein sequence ID" value="KYR02071.1"/>
    <property type="molecule type" value="Genomic_DNA"/>
</dbReference>
<dbReference type="InParanoid" id="A0A152A7G7"/>
<feature type="transmembrane region" description="Helical" evidence="7">
    <location>
        <begin position="270"/>
        <end position="289"/>
    </location>
</feature>
<evidence type="ECO:0000256" key="4">
    <source>
        <dbReference type="ARBA" id="ARBA00022989"/>
    </source>
</evidence>
<sequence length="524" mass="57557">MWAPEDEYKQPLLYGNNSSGNNNNNYSKNNANGGGKGKIVNESKCNDILFMLLFLATVIGMIVVSSYSFRNGQPQNLIPTNQIIEQLGNTTETVVIGQLQNAVAQLKQDKDILIYSVIMAVALAAIWLELLKRFTRFFIYATLCLGVALVAVLGILFVMLGRKESSEATQIVGYCLAASTLLLICVIVYLKKNIDLTCAMYTETVRGIQNRPSVFGTAFICIAVFLGFITFWTASSVYLFSIPGEAVIQDSGSSEHTLLNLHFNTKIRNLMYFMIFAFFWVTAFISAVFQHTVAGAVSNWYFSRDPTGESEVGSPNAFTSLGRALSTSLGSLAFGSLIIAFIEFMQAMLAISKNSNSENKLVVMIISCLQCILGCIESILRWVNKFGYIYVAMHGYSFCTSTKGCFDLISRNMFSAVVMDFIGSFVLLLGKILGAAASALFTTSVLYASGRSLNPLVIGLSAIFAFCIFNLFSHIIGIGSDTIFVCYLEDLETNGPNNLYISPDLHELLQQESENSNQNKSQVV</sequence>
<dbReference type="InterPro" id="IPR007603">
    <property type="entry name" value="Choline_transptr-like"/>
</dbReference>
<dbReference type="PANTHER" id="PTHR12385:SF14">
    <property type="entry name" value="CHOLINE TRANSPORTER-LIKE 2"/>
    <property type="match status" value="1"/>
</dbReference>
<feature type="transmembrane region" description="Helical" evidence="7">
    <location>
        <begin position="329"/>
        <end position="349"/>
    </location>
</feature>
<evidence type="ECO:0000313" key="9">
    <source>
        <dbReference type="Proteomes" id="UP000076078"/>
    </source>
</evidence>
<evidence type="ECO:0000256" key="1">
    <source>
        <dbReference type="ARBA" id="ARBA00004141"/>
    </source>
</evidence>
<keyword evidence="4 7" id="KW-1133">Transmembrane helix</keyword>
<evidence type="ECO:0000256" key="7">
    <source>
        <dbReference type="RuleBase" id="RU368066"/>
    </source>
</evidence>
<evidence type="ECO:0000313" key="8">
    <source>
        <dbReference type="EMBL" id="KYR02071.1"/>
    </source>
</evidence>
<keyword evidence="9" id="KW-1185">Reference proteome</keyword>
<keyword evidence="5 7" id="KW-0472">Membrane</keyword>
<evidence type="ECO:0000256" key="5">
    <source>
        <dbReference type="ARBA" id="ARBA00023136"/>
    </source>
</evidence>
<dbReference type="OMA" id="IFVCYLE"/>
<feature type="transmembrane region" description="Helical" evidence="7">
    <location>
        <begin position="421"/>
        <end position="447"/>
    </location>
</feature>
<feature type="transmembrane region" description="Helical" evidence="7">
    <location>
        <begin position="171"/>
        <end position="190"/>
    </location>
</feature>
<evidence type="ECO:0000256" key="6">
    <source>
        <dbReference type="ARBA" id="ARBA00023180"/>
    </source>
</evidence>
<dbReference type="PANTHER" id="PTHR12385">
    <property type="entry name" value="CHOLINE TRANSPORTER-LIKE (SLC FAMILY 44)"/>
    <property type="match status" value="1"/>
</dbReference>
<feature type="transmembrane region" description="Helical" evidence="7">
    <location>
        <begin position="453"/>
        <end position="472"/>
    </location>
</feature>
<dbReference type="OrthoDB" id="420519at2759"/>
<protein>
    <recommendedName>
        <fullName evidence="7">Choline transporter-like protein</fullName>
    </recommendedName>
</protein>
<keyword evidence="6" id="KW-0325">Glycoprotein</keyword>
<dbReference type="Proteomes" id="UP000076078">
    <property type="component" value="Unassembled WGS sequence"/>
</dbReference>
<feature type="transmembrane region" description="Helical" evidence="7">
    <location>
        <begin position="361"/>
        <end position="382"/>
    </location>
</feature>
<keyword evidence="3 7" id="KW-0812">Transmembrane</keyword>
<evidence type="ECO:0000256" key="2">
    <source>
        <dbReference type="ARBA" id="ARBA00007168"/>
    </source>
</evidence>
<comment type="similarity">
    <text evidence="2 7">Belongs to the CTL (choline transporter-like) family.</text>
</comment>
<reference evidence="8 9" key="1">
    <citation type="submission" date="2015-12" db="EMBL/GenBank/DDBJ databases">
        <title>Dictyostelia acquired genes for synthesis and detection of signals that induce cell-type specialization by lateral gene transfer from prokaryotes.</title>
        <authorList>
            <person name="Gloeckner G."/>
            <person name="Schaap P."/>
        </authorList>
    </citation>
    <scope>NUCLEOTIDE SEQUENCE [LARGE SCALE GENOMIC DNA]</scope>
    <source>
        <strain evidence="8 9">TK</strain>
    </source>
</reference>
<gene>
    <name evidence="8" type="ORF">DLAC_00870</name>
</gene>
<feature type="transmembrane region" description="Helical" evidence="7">
    <location>
        <begin position="137"/>
        <end position="159"/>
    </location>
</feature>